<dbReference type="PANTHER" id="PTHR35568:SF1">
    <property type="entry name" value="TRANSCRIPTIONAL REGULATOR DAUR"/>
    <property type="match status" value="1"/>
</dbReference>
<dbReference type="InterPro" id="IPR039445">
    <property type="entry name" value="DauR-like_HTH"/>
</dbReference>
<evidence type="ECO:0000313" key="3">
    <source>
        <dbReference type="EMBL" id="QOV18029.1"/>
    </source>
</evidence>
<evidence type="ECO:0000259" key="2">
    <source>
        <dbReference type="Pfam" id="PF13309"/>
    </source>
</evidence>
<reference evidence="3 4" key="1">
    <citation type="submission" date="2020-10" db="EMBL/GenBank/DDBJ databases">
        <title>Blautia liquoris sp.nov., isolated from the mud in a fermentation cellar used for the production of Chinese strong-flavoured liquor.</title>
        <authorList>
            <person name="Lu L."/>
        </authorList>
    </citation>
    <scope>NUCLEOTIDE SEQUENCE [LARGE SCALE GENOMIC DNA]</scope>
    <source>
        <strain evidence="3 4">LZLJ-3</strain>
    </source>
</reference>
<dbReference type="AlphaFoldDB" id="A0A7M2RCG9"/>
<dbReference type="PANTHER" id="PTHR35568">
    <property type="entry name" value="TRANSCRIPTIONAL REGULATOR DAUR"/>
    <property type="match status" value="1"/>
</dbReference>
<evidence type="ECO:0000313" key="4">
    <source>
        <dbReference type="Proteomes" id="UP000593601"/>
    </source>
</evidence>
<dbReference type="Proteomes" id="UP000593601">
    <property type="component" value="Chromosome"/>
</dbReference>
<dbReference type="EMBL" id="CP063304">
    <property type="protein sequence ID" value="QOV18029.1"/>
    <property type="molecule type" value="Genomic_DNA"/>
</dbReference>
<dbReference type="Pfam" id="PF13309">
    <property type="entry name" value="HTH_22"/>
    <property type="match status" value="1"/>
</dbReference>
<name>A0A7M2RCG9_9FIRM</name>
<dbReference type="KEGG" id="bliq:INP51_08145"/>
<evidence type="ECO:0000259" key="1">
    <source>
        <dbReference type="Pfam" id="PF08348"/>
    </source>
</evidence>
<dbReference type="Pfam" id="PF08348">
    <property type="entry name" value="PAS_6"/>
    <property type="match status" value="1"/>
</dbReference>
<feature type="domain" description="YheO-like" evidence="1">
    <location>
        <begin position="5"/>
        <end position="121"/>
    </location>
</feature>
<dbReference type="RefSeq" id="WP_193734391.1">
    <property type="nucleotide sequence ID" value="NZ_CP063304.1"/>
</dbReference>
<keyword evidence="4" id="KW-1185">Reference proteome</keyword>
<protein>
    <submittedName>
        <fullName evidence="3">PAS domain-containing protein</fullName>
    </submittedName>
</protein>
<accession>A0A7M2RCG9</accession>
<dbReference type="InterPro" id="IPR013559">
    <property type="entry name" value="YheO"/>
</dbReference>
<feature type="domain" description="Transcriptional regulator DauR-like HTH" evidence="2">
    <location>
        <begin position="167"/>
        <end position="214"/>
    </location>
</feature>
<organism evidence="3 4">
    <name type="scientific">Blautia liquoris</name>
    <dbReference type="NCBI Taxonomy" id="2779518"/>
    <lineage>
        <taxon>Bacteria</taxon>
        <taxon>Bacillati</taxon>
        <taxon>Bacillota</taxon>
        <taxon>Clostridia</taxon>
        <taxon>Lachnospirales</taxon>
        <taxon>Lachnospiraceae</taxon>
        <taxon>Blautia</taxon>
    </lineage>
</organism>
<dbReference type="InterPro" id="IPR039446">
    <property type="entry name" value="DauR-like"/>
</dbReference>
<proteinExistence type="predicted"/>
<sequence>MHQELKHYVAIVEFLGKALGKQYEIVLHDFTDPAHAVVAIANGFQSGRTVGSPMTNLAMRMMQDDTAAHGHGKNYIVQHEASGKDGKPFTSSTMLIRDKSGSAIGALCVNFNVEVFMELKSFIDSIGLGEDKPANQPGAIHYEGEVLSDAGNSALKSIYHTVMDKYLNVDISSQQKKQEIINEFYAEGAFLLKGSVCFIADKMAMSEPTVYRYLAKAKQQLKA</sequence>
<gene>
    <name evidence="3" type="ORF">INP51_08145</name>
</gene>